<dbReference type="PROSITE" id="PS50088">
    <property type="entry name" value="ANK_REPEAT"/>
    <property type="match status" value="1"/>
</dbReference>
<dbReference type="InParanoid" id="Q7UXJ5"/>
<feature type="repeat" description="ANK" evidence="1">
    <location>
        <begin position="4"/>
        <end position="36"/>
    </location>
</feature>
<dbReference type="InterPro" id="IPR002110">
    <property type="entry name" value="Ankyrin_rpt"/>
</dbReference>
<dbReference type="Pfam" id="PF13637">
    <property type="entry name" value="Ank_4"/>
    <property type="match status" value="1"/>
</dbReference>
<evidence type="ECO:0000313" key="2">
    <source>
        <dbReference type="EMBL" id="CAD72011.1"/>
    </source>
</evidence>
<accession>Q7UXJ5</accession>
<reference evidence="2 3" key="1">
    <citation type="journal article" date="2003" name="Proc. Natl. Acad. Sci. U.S.A.">
        <title>Complete genome sequence of the marine planctomycete Pirellula sp. strain 1.</title>
        <authorList>
            <person name="Gloeckner F.O."/>
            <person name="Kube M."/>
            <person name="Bauer M."/>
            <person name="Teeling H."/>
            <person name="Lombardot T."/>
            <person name="Ludwig W."/>
            <person name="Gade D."/>
            <person name="Beck A."/>
            <person name="Borzym K."/>
            <person name="Heitmann K."/>
            <person name="Rabus R."/>
            <person name="Schlesner H."/>
            <person name="Amann R."/>
            <person name="Reinhardt R."/>
        </authorList>
    </citation>
    <scope>NUCLEOTIDE SEQUENCE [LARGE SCALE GENOMIC DNA]</scope>
    <source>
        <strain evidence="3">DSM 10527 / NCIMB 13988 / SH1</strain>
    </source>
</reference>
<sequence length="99" mass="11045">MMRSPCTCIHEAILRKNHDMARLLIEFGADLDHDDNANWQTPIMSAIIMEDVEMLSLLIKNDATLDAVADDGFTYPDYAREIGRDSIAEFIESQLASGG</sequence>
<dbReference type="Gene3D" id="1.25.40.20">
    <property type="entry name" value="Ankyrin repeat-containing domain"/>
    <property type="match status" value="1"/>
</dbReference>
<dbReference type="PATRIC" id="fig|243090.15.peg.586"/>
<dbReference type="OrthoDB" id="5642684at2"/>
<evidence type="ECO:0000256" key="1">
    <source>
        <dbReference type="PROSITE-ProRule" id="PRU00023"/>
    </source>
</evidence>
<dbReference type="Proteomes" id="UP000001025">
    <property type="component" value="Chromosome"/>
</dbReference>
<gene>
    <name evidence="2" type="ordered locus">RB1288</name>
</gene>
<keyword evidence="1" id="KW-0040">ANK repeat</keyword>
<dbReference type="SMART" id="SM00248">
    <property type="entry name" value="ANK"/>
    <property type="match status" value="2"/>
</dbReference>
<evidence type="ECO:0000313" key="3">
    <source>
        <dbReference type="Proteomes" id="UP000001025"/>
    </source>
</evidence>
<keyword evidence="3" id="KW-1185">Reference proteome</keyword>
<protein>
    <submittedName>
        <fullName evidence="2">Uncharacterized protein</fullName>
    </submittedName>
</protein>
<dbReference type="STRING" id="243090.RB1288"/>
<dbReference type="SUPFAM" id="SSF48403">
    <property type="entry name" value="Ankyrin repeat"/>
    <property type="match status" value="1"/>
</dbReference>
<dbReference type="EMBL" id="BX294135">
    <property type="protein sequence ID" value="CAD72011.1"/>
    <property type="molecule type" value="Genomic_DNA"/>
</dbReference>
<name>Q7UXJ5_RHOBA</name>
<dbReference type="InterPro" id="IPR036770">
    <property type="entry name" value="Ankyrin_rpt-contain_sf"/>
</dbReference>
<dbReference type="eggNOG" id="COG0666">
    <property type="taxonomic scope" value="Bacteria"/>
</dbReference>
<dbReference type="AlphaFoldDB" id="Q7UXJ5"/>
<organism evidence="2 3">
    <name type="scientific">Rhodopirellula baltica (strain DSM 10527 / NCIMB 13988 / SH1)</name>
    <dbReference type="NCBI Taxonomy" id="243090"/>
    <lineage>
        <taxon>Bacteria</taxon>
        <taxon>Pseudomonadati</taxon>
        <taxon>Planctomycetota</taxon>
        <taxon>Planctomycetia</taxon>
        <taxon>Pirellulales</taxon>
        <taxon>Pirellulaceae</taxon>
        <taxon>Rhodopirellula</taxon>
    </lineage>
</organism>
<dbReference type="EnsemblBacteria" id="CAD72011">
    <property type="protein sequence ID" value="CAD72011"/>
    <property type="gene ID" value="RB1288"/>
</dbReference>
<dbReference type="KEGG" id="rba:RB1288"/>
<dbReference type="HOGENOM" id="CLU_2318230_0_0_0"/>
<proteinExistence type="predicted"/>